<evidence type="ECO:0000256" key="1">
    <source>
        <dbReference type="ARBA" id="ARBA00004123"/>
    </source>
</evidence>
<dbReference type="PANTHER" id="PTHR10032:SF271">
    <property type="entry name" value="RH12261P-RELATED"/>
    <property type="match status" value="1"/>
</dbReference>
<gene>
    <name evidence="10" type="ORF">BD626DRAFT_568261</name>
</gene>
<keyword evidence="11" id="KW-1185">Reference proteome</keyword>
<evidence type="ECO:0000256" key="2">
    <source>
        <dbReference type="ARBA" id="ARBA00022723"/>
    </source>
</evidence>
<feature type="region of interest" description="Disordered" evidence="8">
    <location>
        <begin position="123"/>
        <end position="160"/>
    </location>
</feature>
<evidence type="ECO:0000256" key="6">
    <source>
        <dbReference type="ARBA" id="ARBA00023242"/>
    </source>
</evidence>
<keyword evidence="2" id="KW-0479">Metal-binding</keyword>
<dbReference type="InterPro" id="IPR013087">
    <property type="entry name" value="Znf_C2H2_type"/>
</dbReference>
<name>A0A550CI89_9AGAR</name>
<comment type="caution">
    <text evidence="10">The sequence shown here is derived from an EMBL/GenBank/DDBJ whole genome shotgun (WGS) entry which is preliminary data.</text>
</comment>
<keyword evidence="5" id="KW-0862">Zinc</keyword>
<keyword evidence="4 7" id="KW-0863">Zinc-finger</keyword>
<dbReference type="SUPFAM" id="SSF57667">
    <property type="entry name" value="beta-beta-alpha zinc fingers"/>
    <property type="match status" value="1"/>
</dbReference>
<comment type="subcellular location">
    <subcellularLocation>
        <location evidence="1">Nucleus</location>
    </subcellularLocation>
</comment>
<evidence type="ECO:0000313" key="11">
    <source>
        <dbReference type="Proteomes" id="UP000320762"/>
    </source>
</evidence>
<dbReference type="Proteomes" id="UP000320762">
    <property type="component" value="Unassembled WGS sequence"/>
</dbReference>
<evidence type="ECO:0000256" key="8">
    <source>
        <dbReference type="SAM" id="MobiDB-lite"/>
    </source>
</evidence>
<feature type="domain" description="C2H2-type" evidence="9">
    <location>
        <begin position="562"/>
        <end position="593"/>
    </location>
</feature>
<feature type="compositionally biased region" description="Pro residues" evidence="8">
    <location>
        <begin position="413"/>
        <end position="429"/>
    </location>
</feature>
<dbReference type="EMBL" id="VDMD01000007">
    <property type="protein sequence ID" value="TRM64518.1"/>
    <property type="molecule type" value="Genomic_DNA"/>
</dbReference>
<dbReference type="Gene3D" id="3.30.160.60">
    <property type="entry name" value="Classic Zinc Finger"/>
    <property type="match status" value="2"/>
</dbReference>
<dbReference type="PROSITE" id="PS50157">
    <property type="entry name" value="ZINC_FINGER_C2H2_2"/>
    <property type="match status" value="1"/>
</dbReference>
<feature type="compositionally biased region" description="Low complexity" evidence="8">
    <location>
        <begin position="45"/>
        <end position="60"/>
    </location>
</feature>
<feature type="compositionally biased region" description="Polar residues" evidence="8">
    <location>
        <begin position="123"/>
        <end position="140"/>
    </location>
</feature>
<feature type="compositionally biased region" description="Polar residues" evidence="8">
    <location>
        <begin position="615"/>
        <end position="629"/>
    </location>
</feature>
<proteinExistence type="predicted"/>
<dbReference type="GO" id="GO:0005634">
    <property type="term" value="C:nucleus"/>
    <property type="evidence" value="ECO:0007669"/>
    <property type="project" value="UniProtKB-SubCell"/>
</dbReference>
<dbReference type="OrthoDB" id="3437960at2759"/>
<feature type="region of interest" description="Disordered" evidence="8">
    <location>
        <begin position="609"/>
        <end position="629"/>
    </location>
</feature>
<dbReference type="GO" id="GO:0000978">
    <property type="term" value="F:RNA polymerase II cis-regulatory region sequence-specific DNA binding"/>
    <property type="evidence" value="ECO:0007669"/>
    <property type="project" value="TreeGrafter"/>
</dbReference>
<evidence type="ECO:0000256" key="5">
    <source>
        <dbReference type="ARBA" id="ARBA00022833"/>
    </source>
</evidence>
<dbReference type="PANTHER" id="PTHR10032">
    <property type="entry name" value="ZINC FINGER PROTEIN WITH KRAB AND SCAN DOMAINS"/>
    <property type="match status" value="1"/>
</dbReference>
<evidence type="ECO:0000259" key="9">
    <source>
        <dbReference type="PROSITE" id="PS50157"/>
    </source>
</evidence>
<feature type="region of interest" description="Disordered" evidence="8">
    <location>
        <begin position="45"/>
        <end position="110"/>
    </location>
</feature>
<dbReference type="STRING" id="97359.A0A550CI89"/>
<evidence type="ECO:0000256" key="4">
    <source>
        <dbReference type="ARBA" id="ARBA00022771"/>
    </source>
</evidence>
<protein>
    <recommendedName>
        <fullName evidence="9">C2H2-type domain-containing protein</fullName>
    </recommendedName>
</protein>
<feature type="compositionally biased region" description="Low complexity" evidence="8">
    <location>
        <begin position="313"/>
        <end position="325"/>
    </location>
</feature>
<feature type="compositionally biased region" description="Polar residues" evidence="8">
    <location>
        <begin position="448"/>
        <end position="470"/>
    </location>
</feature>
<reference evidence="10 11" key="1">
    <citation type="journal article" date="2019" name="New Phytol.">
        <title>Comparative genomics reveals unique wood-decay strategies and fruiting body development in the Schizophyllaceae.</title>
        <authorList>
            <person name="Almasi E."/>
            <person name="Sahu N."/>
            <person name="Krizsan K."/>
            <person name="Balint B."/>
            <person name="Kovacs G.M."/>
            <person name="Kiss B."/>
            <person name="Cseklye J."/>
            <person name="Drula E."/>
            <person name="Henrissat B."/>
            <person name="Nagy I."/>
            <person name="Chovatia M."/>
            <person name="Adam C."/>
            <person name="LaButti K."/>
            <person name="Lipzen A."/>
            <person name="Riley R."/>
            <person name="Grigoriev I.V."/>
            <person name="Nagy L.G."/>
        </authorList>
    </citation>
    <scope>NUCLEOTIDE SEQUENCE [LARGE SCALE GENOMIC DNA]</scope>
    <source>
        <strain evidence="10 11">NL-1724</strain>
    </source>
</reference>
<accession>A0A550CI89</accession>
<sequence length="629" mass="67035">MQDSPPSNDSISITVNPPDADVQTLKLLGEDDSHSLIYDVVPGASPISSYAPSPSPMSSGWSAGALGFRDAPGSPHSPYSDPPSPYQYGTYSGPPSPYLEHSPDSSHNSSPIIQRMSAMELSSDQFFSESHTSSGYTSPTPLEFSRGRSSSRSTESLGHRRDMSQLALPAGLQFPEQHDQAPEALEMSELLAGGQAQDEVFEPWLMQSQPALSIEVDIRHHAPQDQTAFQPHHRRGLSASSNDPFFSGFSPPSHASSPSGDASSSYGLQLDGLSPVSPEAQLDASISSRRYSHSDTRNGHGGAPATRGRSHSRTSSSASSSRMPSPYARPENTFLSVPDATNLRRRHSHTGGRSGADNGLLTPGHQVSLQRHISAPSPRSREPSPARMGHRPCASADQSLGGMPNTFALPEGRYPPLPSPSPYLLPPAASPGDLHSQSGALSPGPFGASSSDDLQFNGPSSYAPPTTVSPQELHMRGTGPARFGHRATVSEDRLFSGTNSLSPPDALSRRSSSPYLAPPDTLSPDELHSPGAQHDPDRVKETVASRAILQASTVRRKKSADFRCTYNPEKCNATFTAKHNLTNHMNSHMGIKPHTCKYCGHGFTTSGTARRHEGQCSSNPEKQAGPSLS</sequence>
<evidence type="ECO:0000256" key="7">
    <source>
        <dbReference type="PROSITE-ProRule" id="PRU00042"/>
    </source>
</evidence>
<feature type="compositionally biased region" description="Low complexity" evidence="8">
    <location>
        <begin position="240"/>
        <end position="265"/>
    </location>
</feature>
<organism evidence="10 11">
    <name type="scientific">Schizophyllum amplum</name>
    <dbReference type="NCBI Taxonomy" id="97359"/>
    <lineage>
        <taxon>Eukaryota</taxon>
        <taxon>Fungi</taxon>
        <taxon>Dikarya</taxon>
        <taxon>Basidiomycota</taxon>
        <taxon>Agaricomycotina</taxon>
        <taxon>Agaricomycetes</taxon>
        <taxon>Agaricomycetidae</taxon>
        <taxon>Agaricales</taxon>
        <taxon>Schizophyllaceae</taxon>
        <taxon>Schizophyllum</taxon>
    </lineage>
</organism>
<dbReference type="GO" id="GO:0008270">
    <property type="term" value="F:zinc ion binding"/>
    <property type="evidence" value="ECO:0007669"/>
    <property type="project" value="UniProtKB-KW"/>
</dbReference>
<evidence type="ECO:0000256" key="3">
    <source>
        <dbReference type="ARBA" id="ARBA00022737"/>
    </source>
</evidence>
<dbReference type="InterPro" id="IPR036236">
    <property type="entry name" value="Znf_C2H2_sf"/>
</dbReference>
<dbReference type="AlphaFoldDB" id="A0A550CI89"/>
<dbReference type="InterPro" id="IPR027756">
    <property type="entry name" value="Ovo-like"/>
</dbReference>
<keyword evidence="3" id="KW-0677">Repeat</keyword>
<evidence type="ECO:0000313" key="10">
    <source>
        <dbReference type="EMBL" id="TRM64518.1"/>
    </source>
</evidence>
<keyword evidence="6" id="KW-0539">Nucleus</keyword>
<dbReference type="GO" id="GO:0000981">
    <property type="term" value="F:DNA-binding transcription factor activity, RNA polymerase II-specific"/>
    <property type="evidence" value="ECO:0007669"/>
    <property type="project" value="TreeGrafter"/>
</dbReference>
<feature type="region of interest" description="Disordered" evidence="8">
    <location>
        <begin position="225"/>
        <end position="538"/>
    </location>
</feature>